<feature type="transmembrane region" description="Helical" evidence="8">
    <location>
        <begin position="749"/>
        <end position="771"/>
    </location>
</feature>
<feature type="domain" description="Anoctamin dimerisation" evidence="10">
    <location>
        <begin position="57"/>
        <end position="89"/>
    </location>
</feature>
<dbReference type="GO" id="GO:0046983">
    <property type="term" value="F:protein dimerization activity"/>
    <property type="evidence" value="ECO:0007669"/>
    <property type="project" value="InterPro"/>
</dbReference>
<dbReference type="Ensembl" id="ENSCCRT00000166350.1">
    <property type="protein sequence ID" value="ENSCCRP00000169657.1"/>
    <property type="gene ID" value="ENSCCRG00000039643.2"/>
</dbReference>
<evidence type="ECO:0000256" key="5">
    <source>
        <dbReference type="ARBA" id="ARBA00022989"/>
    </source>
</evidence>
<feature type="transmembrane region" description="Helical" evidence="8">
    <location>
        <begin position="657"/>
        <end position="678"/>
    </location>
</feature>
<feature type="transmembrane region" description="Helical" evidence="8">
    <location>
        <begin position="437"/>
        <end position="459"/>
    </location>
</feature>
<comment type="subcellular location">
    <subcellularLocation>
        <location evidence="1">Cell membrane</location>
        <topology evidence="1">Multi-pass membrane protein</topology>
    </subcellularLocation>
    <subcellularLocation>
        <location evidence="8">Membrane</location>
        <topology evidence="8">Multi-pass membrane protein</topology>
    </subcellularLocation>
</comment>
<keyword evidence="4 8" id="KW-0812">Transmembrane</keyword>
<evidence type="ECO:0000313" key="11">
    <source>
        <dbReference type="Ensembl" id="ENSCCRP00000169657.1"/>
    </source>
</evidence>
<dbReference type="InterPro" id="IPR032394">
    <property type="entry name" value="Anoct_dimer"/>
</dbReference>
<name>A0A9J8CI29_CYPCA</name>
<feature type="domain" description="Anoctamin transmembrane" evidence="9">
    <location>
        <begin position="219"/>
        <end position="794"/>
    </location>
</feature>
<keyword evidence="7" id="KW-0325">Glycoprotein</keyword>
<proteinExistence type="inferred from homology"/>
<dbReference type="InterPro" id="IPR007632">
    <property type="entry name" value="Anoctamin"/>
</dbReference>
<evidence type="ECO:0000256" key="4">
    <source>
        <dbReference type="ARBA" id="ARBA00022692"/>
    </source>
</evidence>
<dbReference type="GO" id="GO:0005886">
    <property type="term" value="C:plasma membrane"/>
    <property type="evidence" value="ECO:0007669"/>
    <property type="project" value="UniProtKB-SubCell"/>
</dbReference>
<dbReference type="Proteomes" id="UP001108240">
    <property type="component" value="Unplaced"/>
</dbReference>
<dbReference type="AlphaFoldDB" id="A0A9J8CI29"/>
<dbReference type="Pfam" id="PF16178">
    <property type="entry name" value="Anoct_dimer"/>
    <property type="match status" value="2"/>
</dbReference>
<evidence type="ECO:0000256" key="3">
    <source>
        <dbReference type="ARBA" id="ARBA00022475"/>
    </source>
</evidence>
<dbReference type="Pfam" id="PF04547">
    <property type="entry name" value="Anoctamin"/>
    <property type="match status" value="1"/>
</dbReference>
<dbReference type="GeneTree" id="ENSGT00940000158969"/>
<feature type="transmembrane region" description="Helical" evidence="8">
    <location>
        <begin position="230"/>
        <end position="256"/>
    </location>
</feature>
<dbReference type="GO" id="GO:0061589">
    <property type="term" value="P:calcium activated phosphatidylserine scrambling"/>
    <property type="evidence" value="ECO:0007669"/>
    <property type="project" value="TreeGrafter"/>
</dbReference>
<evidence type="ECO:0000313" key="12">
    <source>
        <dbReference type="Proteomes" id="UP001108240"/>
    </source>
</evidence>
<comment type="similarity">
    <text evidence="2 8">Belongs to the anoctamin family.</text>
</comment>
<evidence type="ECO:0000259" key="9">
    <source>
        <dbReference type="Pfam" id="PF04547"/>
    </source>
</evidence>
<sequence>MLCLEFLSAVWTFILMAPIHSRGRITFIYCLLNLSFTVIFCICFFLAEFNGNPDSLFFNDGKRRIDFILVYEDESKSASEKKGSVMRRKVSQKTSRPLPLLSDEDVIAKEPEFFTAPFRKDQLKCFFVKDKEQFFTPAMRSRMAYYILSRAPYEVRGNVKKFGFNKLLDGGVYKAAYPLHDCRFNVKSKEPSCPNERFLLFNEWAHPKSFYKMQPLDLIRKYFGEKIGIYFAWLGFYTVMLTLAAAVGLCCFIYGYTTRESSTWSKEVCDPQIGGEIIMCPQCDKICPYWRLNSTCESSKRLCIFDNYGTLVFAIFMSVWVTLFLEFWKRYQAKLEHDWDTVEFLQQEEQPRPEYEAKCIYERVNPVTQETEKVPYTACGKCMRVSCGIGTVLFWVLLIIASVVGVIVYRLAMFITFSSNLHSHLNNRKELEPFKEYVTPQMATSITASFISLIIIMILNNVYEKVAILITDFELPRTKTEYENSLTLKMFLFQFVNYYSSCFYIAFFKGKVVGYPGEPVYWLGTFRNEECDPGGCLTELTTQLSIIMTGKAIWNNIQEVLLPWLKNLMFRHCTQVSSEKVIPRWEQDYQLQPMGKLGLFYEYLEMVIQFGFVTLFVASFPLAPLLALFNNLCEIRVDAWKYTTQSRRAVPEKAQDIGAWQPILQGVAILAAIIAFTSDMIPRLVYYWAFSISPYSGGSEHTMAGYINSSLSVFNISHFSEMKRPNEEITPYRDFRHPPGHPNQYDFSIYYWHVIAAKLAFMIVLEHIVYFTKFILSYMIPDVPEALKEQIKRERYLTQVILHETNIQHFKELMKPIADNLQSEIEEPELDLKV</sequence>
<dbReference type="GO" id="GO:0061590">
    <property type="term" value="P:calcium activated phosphatidylcholine scrambling"/>
    <property type="evidence" value="ECO:0007669"/>
    <property type="project" value="TreeGrafter"/>
</dbReference>
<keyword evidence="5 8" id="KW-1133">Transmembrane helix</keyword>
<feature type="transmembrane region" description="Helical" evidence="8">
    <location>
        <begin position="308"/>
        <end position="328"/>
    </location>
</feature>
<reference evidence="11" key="2">
    <citation type="submission" date="2025-09" db="UniProtKB">
        <authorList>
            <consortium name="Ensembl"/>
        </authorList>
    </citation>
    <scope>IDENTIFICATION</scope>
</reference>
<dbReference type="InterPro" id="IPR049452">
    <property type="entry name" value="Anoctamin_TM"/>
</dbReference>
<feature type="transmembrane region" description="Helical" evidence="8">
    <location>
        <begin position="486"/>
        <end position="507"/>
    </location>
</feature>
<evidence type="ECO:0000256" key="6">
    <source>
        <dbReference type="ARBA" id="ARBA00023136"/>
    </source>
</evidence>
<comment type="caution">
    <text evidence="8">Lacks conserved residue(s) required for the propagation of feature annotation.</text>
</comment>
<organism evidence="11 12">
    <name type="scientific">Cyprinus carpio carpio</name>
    <dbReference type="NCBI Taxonomy" id="630221"/>
    <lineage>
        <taxon>Eukaryota</taxon>
        <taxon>Metazoa</taxon>
        <taxon>Chordata</taxon>
        <taxon>Craniata</taxon>
        <taxon>Vertebrata</taxon>
        <taxon>Euteleostomi</taxon>
        <taxon>Actinopterygii</taxon>
        <taxon>Neopterygii</taxon>
        <taxon>Teleostei</taxon>
        <taxon>Ostariophysi</taxon>
        <taxon>Cypriniformes</taxon>
        <taxon>Cyprinidae</taxon>
        <taxon>Cyprininae</taxon>
        <taxon>Cyprinus</taxon>
    </lineage>
</organism>
<feature type="transmembrane region" description="Helical" evidence="8">
    <location>
        <begin position="392"/>
        <end position="417"/>
    </location>
</feature>
<dbReference type="PANTHER" id="PTHR12308:SF21">
    <property type="entry name" value="ANOCTAMIN-6"/>
    <property type="match status" value="1"/>
</dbReference>
<feature type="domain" description="Anoctamin dimerisation" evidence="10">
    <location>
        <begin position="99"/>
        <end position="216"/>
    </location>
</feature>
<feature type="transmembrane region" description="Helical" evidence="8">
    <location>
        <begin position="26"/>
        <end position="47"/>
    </location>
</feature>
<evidence type="ECO:0000259" key="10">
    <source>
        <dbReference type="Pfam" id="PF16178"/>
    </source>
</evidence>
<evidence type="ECO:0000256" key="1">
    <source>
        <dbReference type="ARBA" id="ARBA00004651"/>
    </source>
</evidence>
<keyword evidence="12" id="KW-1185">Reference proteome</keyword>
<keyword evidence="3" id="KW-1003">Cell membrane</keyword>
<accession>A0A9J8CI29</accession>
<feature type="transmembrane region" description="Helical" evidence="8">
    <location>
        <begin position="606"/>
        <end position="629"/>
    </location>
</feature>
<protein>
    <recommendedName>
        <fullName evidence="8">Anoctamin</fullName>
    </recommendedName>
</protein>
<evidence type="ECO:0000256" key="7">
    <source>
        <dbReference type="ARBA" id="ARBA00023180"/>
    </source>
</evidence>
<evidence type="ECO:0000256" key="2">
    <source>
        <dbReference type="ARBA" id="ARBA00009671"/>
    </source>
</evidence>
<evidence type="ECO:0000256" key="8">
    <source>
        <dbReference type="RuleBase" id="RU280814"/>
    </source>
</evidence>
<dbReference type="GO" id="GO:0005254">
    <property type="term" value="F:chloride channel activity"/>
    <property type="evidence" value="ECO:0007669"/>
    <property type="project" value="TreeGrafter"/>
</dbReference>
<reference evidence="11" key="1">
    <citation type="submission" date="2025-08" db="UniProtKB">
        <authorList>
            <consortium name="Ensembl"/>
        </authorList>
    </citation>
    <scope>IDENTIFICATION</scope>
</reference>
<keyword evidence="6 8" id="KW-0472">Membrane</keyword>
<dbReference type="PANTHER" id="PTHR12308">
    <property type="entry name" value="ANOCTAMIN"/>
    <property type="match status" value="1"/>
</dbReference>